<reference evidence="8 9" key="1">
    <citation type="submission" date="2023-08" db="EMBL/GenBank/DDBJ databases">
        <title>genomic of G39.</title>
        <authorList>
            <person name="Wang Y."/>
        </authorList>
    </citation>
    <scope>NUCLEOTIDE SEQUENCE [LARGE SCALE GENOMIC DNA]</scope>
    <source>
        <strain evidence="8 9">G39</strain>
    </source>
</reference>
<evidence type="ECO:0000256" key="6">
    <source>
        <dbReference type="ARBA" id="ARBA00047942"/>
    </source>
</evidence>
<evidence type="ECO:0000313" key="8">
    <source>
        <dbReference type="EMBL" id="MDP4576340.1"/>
    </source>
</evidence>
<dbReference type="RefSeq" id="WP_305933583.1">
    <property type="nucleotide sequence ID" value="NZ_JAVAIM010000003.1"/>
</dbReference>
<feature type="domain" description="DNA methylase adenine-specific" evidence="7">
    <location>
        <begin position="269"/>
        <end position="369"/>
    </location>
</feature>
<dbReference type="Proteomes" id="UP001240639">
    <property type="component" value="Unassembled WGS sequence"/>
</dbReference>
<evidence type="ECO:0000256" key="5">
    <source>
        <dbReference type="ARBA" id="ARBA00022691"/>
    </source>
</evidence>
<keyword evidence="9" id="KW-1185">Reference proteome</keyword>
<dbReference type="InterPro" id="IPR050953">
    <property type="entry name" value="N4_N6_ade-DNA_methylase"/>
</dbReference>
<dbReference type="PRINTS" id="PR00507">
    <property type="entry name" value="N12N6MTFRASE"/>
</dbReference>
<dbReference type="GO" id="GO:0032259">
    <property type="term" value="P:methylation"/>
    <property type="evidence" value="ECO:0007669"/>
    <property type="project" value="UniProtKB-KW"/>
</dbReference>
<evidence type="ECO:0000256" key="4">
    <source>
        <dbReference type="ARBA" id="ARBA00022679"/>
    </source>
</evidence>
<dbReference type="GO" id="GO:0008168">
    <property type="term" value="F:methyltransferase activity"/>
    <property type="evidence" value="ECO:0007669"/>
    <property type="project" value="UniProtKB-KW"/>
</dbReference>
<accession>A0ABT9HT62</accession>
<keyword evidence="5" id="KW-0949">S-adenosyl-L-methionine</keyword>
<keyword evidence="3 8" id="KW-0489">Methyltransferase</keyword>
<dbReference type="PANTHER" id="PTHR33841:SF5">
    <property type="entry name" value="DNA METHYLASE (MODIFICATION METHYLASE) (METHYLTRANSFERASE)-RELATED"/>
    <property type="match status" value="1"/>
</dbReference>
<comment type="catalytic activity">
    <reaction evidence="6">
        <text>a 2'-deoxyadenosine in DNA + S-adenosyl-L-methionine = an N(6)-methyl-2'-deoxyadenosine in DNA + S-adenosyl-L-homocysteine + H(+)</text>
        <dbReference type="Rhea" id="RHEA:15197"/>
        <dbReference type="Rhea" id="RHEA-COMP:12418"/>
        <dbReference type="Rhea" id="RHEA-COMP:12419"/>
        <dbReference type="ChEBI" id="CHEBI:15378"/>
        <dbReference type="ChEBI" id="CHEBI:57856"/>
        <dbReference type="ChEBI" id="CHEBI:59789"/>
        <dbReference type="ChEBI" id="CHEBI:90615"/>
        <dbReference type="ChEBI" id="CHEBI:90616"/>
        <dbReference type="EC" id="2.1.1.72"/>
    </reaction>
</comment>
<keyword evidence="4" id="KW-0808">Transferase</keyword>
<dbReference type="SUPFAM" id="SSF53335">
    <property type="entry name" value="S-adenosyl-L-methionine-dependent methyltransferases"/>
    <property type="match status" value="1"/>
</dbReference>
<comment type="similarity">
    <text evidence="1">Belongs to the N(4)/N(6)-methyltransferase family.</text>
</comment>
<evidence type="ECO:0000313" key="9">
    <source>
        <dbReference type="Proteomes" id="UP001240639"/>
    </source>
</evidence>
<dbReference type="EMBL" id="JAVAIM010000003">
    <property type="protein sequence ID" value="MDP4576340.1"/>
    <property type="molecule type" value="Genomic_DNA"/>
</dbReference>
<dbReference type="Pfam" id="PF02384">
    <property type="entry name" value="N6_Mtase"/>
    <property type="match status" value="1"/>
</dbReference>
<organism evidence="8 9">
    <name type="scientific">Qipengyuania profundimaris</name>
    <dbReference type="NCBI Taxonomy" id="3067652"/>
    <lineage>
        <taxon>Bacteria</taxon>
        <taxon>Pseudomonadati</taxon>
        <taxon>Pseudomonadota</taxon>
        <taxon>Alphaproteobacteria</taxon>
        <taxon>Sphingomonadales</taxon>
        <taxon>Erythrobacteraceae</taxon>
        <taxon>Qipengyuania</taxon>
    </lineage>
</organism>
<evidence type="ECO:0000256" key="1">
    <source>
        <dbReference type="ARBA" id="ARBA00006594"/>
    </source>
</evidence>
<sequence length="976" mass="109180">MLLLAPQLELDDDDLRVVNLEAQVGDGRRIDVELGTAAIEIKRNVSTNRAKAEAIEQLRGYVETRTTDTGTRYVGIVTDGVLWSCHHLTGDDFIEVASFDTGEPENGLDNLLVWLEGVLATAQSIPATTEEIRARLGSGSSAHSLDSATIAALYDRHKDLPTVRMKRSLWSKLLVSTLGNQFEDTDELFVEHTLLVNSAEVIAHCVLGLQTTDLDPQDVLSGAIFTSRSIFGVVEQDFFDWPLEVDGGREYVSALIRRLSRFNWAAVEQDVLKTLYESVIGPETRKRLGEYYTPDWLAELVVNEAIDDPLNRRVLDPSCGSGTFLFHSVRRYLAAAREADLSVAEMISGVSRAVIGMDLHPVAVTLARVTYLLAIGQDLLRHPERGAVYIPIYLGDSVQWGGIQNSLWNAGDMVVAVEDHAELFSTELRFPDGLLADALAFDRLVEEMAQLASSRPSGSQVPNLSPLFQRHAVPTAARDTVTATFRTMCSLHDEGRNHIWSYYIRNLARPLWMARRENRVDRLVGNPPWLAFRHMPSDMQARFRQMEEERGLWAGAENATHQDLSALFVVRAVELYLSDQGTFAFVMPNAVVDREHYAGFRRGHYVAGDSRTLIAFDHSWDLRRIRPHFFPRGSSVIFGSRDPNEAQEMPTAVVNFAGNIRNAGTSLSTIGQRLTQEQSNVTVRAGGSSPYASRFRQGAIFSPRVLFFVDRQDAGPLGIAAGSVPVQSSRSATEKKPWRDVPDLGGVVEERFVNPIYSGETLLPYRLTNPLLGIVPFDGQHLMETSEEMGRFPGLAAWWRTASQIWEDNRKSDALTLSQQLDYMRKLSAQLPQPRLRVVYNTSGMHLAAAILSDVQGLVNNKLYWCAVTSEEEARYLLAVLNSPVTTEFVRPLMSYGKDERDIHKHVWKLPIPEYDAQIPTLSRLAELGEEAERIATSLPLREEVHFSAQRRDIRNELSSAQLTEEIDQLVFELLS</sequence>
<dbReference type="PANTHER" id="PTHR33841">
    <property type="entry name" value="DNA METHYLTRANSFERASE YEEA-RELATED"/>
    <property type="match status" value="1"/>
</dbReference>
<evidence type="ECO:0000256" key="2">
    <source>
        <dbReference type="ARBA" id="ARBA00011900"/>
    </source>
</evidence>
<evidence type="ECO:0000256" key="3">
    <source>
        <dbReference type="ARBA" id="ARBA00022603"/>
    </source>
</evidence>
<dbReference type="EC" id="2.1.1.72" evidence="2"/>
<comment type="caution">
    <text evidence="8">The sequence shown here is derived from an EMBL/GenBank/DDBJ whole genome shotgun (WGS) entry which is preliminary data.</text>
</comment>
<dbReference type="InterPro" id="IPR029063">
    <property type="entry name" value="SAM-dependent_MTases_sf"/>
</dbReference>
<proteinExistence type="inferred from homology"/>
<name>A0ABT9HT62_9SPHN</name>
<dbReference type="Gene3D" id="3.40.50.150">
    <property type="entry name" value="Vaccinia Virus protein VP39"/>
    <property type="match status" value="1"/>
</dbReference>
<protein>
    <recommendedName>
        <fullName evidence="2">site-specific DNA-methyltransferase (adenine-specific)</fullName>
        <ecNumber evidence="2">2.1.1.72</ecNumber>
    </recommendedName>
</protein>
<evidence type="ECO:0000259" key="7">
    <source>
        <dbReference type="Pfam" id="PF02384"/>
    </source>
</evidence>
<dbReference type="InterPro" id="IPR003356">
    <property type="entry name" value="DNA_methylase_A-5"/>
</dbReference>
<gene>
    <name evidence="8" type="ORF">Q9K02_14455</name>
</gene>